<dbReference type="SUPFAM" id="SSF109728">
    <property type="entry name" value="Hypothetical protein AF0491, middle domain"/>
    <property type="match status" value="1"/>
</dbReference>
<gene>
    <name evidence="5" type="ORF">DRO07_00025</name>
</gene>
<dbReference type="EMBL" id="QMWO01000001">
    <property type="protein sequence ID" value="RLG70482.1"/>
    <property type="molecule type" value="Genomic_DNA"/>
</dbReference>
<sequence length="233" mass="26609">MVKLEDAVVARYTYQGNRFELLVDPKLAMELRKGREVDFEELLAIDEVFKDALRGERQSESLVREAFGTEDIKEIAKRIIAKGELQLTTEQRKELREKKKKEIIQIICKNAYNPQTNAPHPPARIEKALEELKVNIHEFEPADEQAARILKELRRILPISLDKFEIAIKVPAMHAGKASAMLHEYEIKKQEWQNDGSLIVLLEVPAGLKAELIEKISKLTHGEAEVKILNKGA</sequence>
<dbReference type="NCBIfam" id="TIGR00291">
    <property type="entry name" value="RNA_SBDS"/>
    <property type="match status" value="1"/>
</dbReference>
<evidence type="ECO:0000259" key="4">
    <source>
        <dbReference type="Pfam" id="PF20268"/>
    </source>
</evidence>
<dbReference type="InterPro" id="IPR039100">
    <property type="entry name" value="Sdo1/SBDS-like"/>
</dbReference>
<dbReference type="InterPro" id="IPR046928">
    <property type="entry name" value="SDO1/SBDS_C"/>
</dbReference>
<evidence type="ECO:0000259" key="2">
    <source>
        <dbReference type="Pfam" id="PF01172"/>
    </source>
</evidence>
<proteinExistence type="inferred from homology"/>
<dbReference type="SUPFAM" id="SSF54980">
    <property type="entry name" value="EF-G C-terminal domain-like"/>
    <property type="match status" value="1"/>
</dbReference>
<protein>
    <submittedName>
        <fullName evidence="5">Ribosome assembly factor SBDS</fullName>
    </submittedName>
</protein>
<dbReference type="Pfam" id="PF20268">
    <property type="entry name" value="SBDS_C"/>
    <property type="match status" value="1"/>
</dbReference>
<feature type="domain" description="Ribosome maturation protein SDO1/SBDS central" evidence="3">
    <location>
        <begin position="101"/>
        <end position="160"/>
    </location>
</feature>
<dbReference type="AlphaFoldDB" id="A0A497JH51"/>
<feature type="domain" description="Ribosome maturation protein SDO1/SBDS N-terminal" evidence="2">
    <location>
        <begin position="7"/>
        <end position="93"/>
    </location>
</feature>
<organism evidence="5 6">
    <name type="scientific">Candidatus Iainarchaeum sp</name>
    <dbReference type="NCBI Taxonomy" id="3101447"/>
    <lineage>
        <taxon>Archaea</taxon>
        <taxon>Candidatus Iainarchaeota</taxon>
        <taxon>Candidatus Iainarchaeia</taxon>
        <taxon>Candidatus Iainarchaeales</taxon>
        <taxon>Candidatus Iainarchaeaceae</taxon>
        <taxon>Candidatus Iainarchaeum</taxon>
    </lineage>
</organism>
<dbReference type="Gene3D" id="3.30.70.240">
    <property type="match status" value="1"/>
</dbReference>
<evidence type="ECO:0000313" key="6">
    <source>
        <dbReference type="Proteomes" id="UP000277633"/>
    </source>
</evidence>
<dbReference type="Pfam" id="PF01172">
    <property type="entry name" value="SBDS_N"/>
    <property type="match status" value="1"/>
</dbReference>
<dbReference type="Pfam" id="PF09377">
    <property type="entry name" value="SBDS_domain_II"/>
    <property type="match status" value="1"/>
</dbReference>
<reference evidence="5 6" key="1">
    <citation type="submission" date="2018-06" db="EMBL/GenBank/DDBJ databases">
        <title>Extensive metabolic versatility and redundancy in microbially diverse, dynamic hydrothermal sediments.</title>
        <authorList>
            <person name="Dombrowski N."/>
            <person name="Teske A."/>
            <person name="Baker B.J."/>
        </authorList>
    </citation>
    <scope>NUCLEOTIDE SEQUENCE [LARGE SCALE GENOMIC DNA]</scope>
    <source>
        <strain evidence="5">B9_G13</strain>
    </source>
</reference>
<dbReference type="InterPro" id="IPR035647">
    <property type="entry name" value="EFG_III/V"/>
</dbReference>
<dbReference type="InterPro" id="IPR036786">
    <property type="entry name" value="Ribosome_mat_SBDS_N_sf"/>
</dbReference>
<accession>A0A497JH51</accession>
<name>A0A497JH51_9ARCH</name>
<dbReference type="InterPro" id="IPR002140">
    <property type="entry name" value="Sdo1/SBDS"/>
</dbReference>
<dbReference type="PANTHER" id="PTHR10927">
    <property type="entry name" value="RIBOSOME MATURATION PROTEIN SBDS"/>
    <property type="match status" value="1"/>
</dbReference>
<feature type="domain" description="Ribosome maturation protein SDO1/SBDS C-terminal" evidence="4">
    <location>
        <begin position="165"/>
        <end position="230"/>
    </location>
</feature>
<comment type="caution">
    <text evidence="5">The sequence shown here is derived from an EMBL/GenBank/DDBJ whole genome shotgun (WGS) entry which is preliminary data.</text>
</comment>
<evidence type="ECO:0000259" key="3">
    <source>
        <dbReference type="Pfam" id="PF09377"/>
    </source>
</evidence>
<dbReference type="Gene3D" id="1.10.10.900">
    <property type="entry name" value="SBDS protein C-terminal domain, subdomain 1"/>
    <property type="match status" value="1"/>
</dbReference>
<dbReference type="PANTHER" id="PTHR10927:SF4">
    <property type="entry name" value="RIBOSOME MATURATION PROTEIN SDO1 HOMOLOG"/>
    <property type="match status" value="1"/>
</dbReference>
<dbReference type="InterPro" id="IPR019783">
    <property type="entry name" value="SDO1/SBDS_N"/>
</dbReference>
<dbReference type="Proteomes" id="UP000277633">
    <property type="component" value="Unassembled WGS sequence"/>
</dbReference>
<comment type="similarity">
    <text evidence="1">Belongs to the SDO1/SBDS family.</text>
</comment>
<dbReference type="InterPro" id="IPR018978">
    <property type="entry name" value="SDO1/SBDS_central"/>
</dbReference>
<dbReference type="SUPFAM" id="SSF89895">
    <property type="entry name" value="FYSH domain"/>
    <property type="match status" value="1"/>
</dbReference>
<dbReference type="Gene3D" id="3.30.1250.10">
    <property type="entry name" value="Ribosome maturation protein SBDS, N-terminal domain"/>
    <property type="match status" value="1"/>
</dbReference>
<evidence type="ECO:0000313" key="5">
    <source>
        <dbReference type="EMBL" id="RLG70482.1"/>
    </source>
</evidence>
<dbReference type="GO" id="GO:0042256">
    <property type="term" value="P:cytosolic ribosome assembly"/>
    <property type="evidence" value="ECO:0007669"/>
    <property type="project" value="InterPro"/>
</dbReference>
<evidence type="ECO:0000256" key="1">
    <source>
        <dbReference type="ARBA" id="ARBA00007433"/>
    </source>
</evidence>
<dbReference type="InterPro" id="IPR037188">
    <property type="entry name" value="Sdo1/SBDS_central_sf"/>
</dbReference>